<dbReference type="EMBL" id="JACYTR010000076">
    <property type="protein sequence ID" value="MBD8528001.1"/>
    <property type="molecule type" value="Genomic_DNA"/>
</dbReference>
<proteinExistence type="predicted"/>
<keyword evidence="1" id="KW-0732">Signal</keyword>
<reference evidence="2 3" key="1">
    <citation type="submission" date="2020-09" db="EMBL/GenBank/DDBJ databases">
        <title>Pseudoxanthomonas sp. CAU 1598 isolated from sand of Yaerae Beach.</title>
        <authorList>
            <person name="Kim W."/>
        </authorList>
    </citation>
    <scope>NUCLEOTIDE SEQUENCE [LARGE SCALE GENOMIC DNA]</scope>
    <source>
        <strain evidence="2 3">CAU 1598</strain>
    </source>
</reference>
<evidence type="ECO:0000313" key="2">
    <source>
        <dbReference type="EMBL" id="MBD8528001.1"/>
    </source>
</evidence>
<evidence type="ECO:0000313" key="3">
    <source>
        <dbReference type="Proteomes" id="UP000613768"/>
    </source>
</evidence>
<dbReference type="Proteomes" id="UP000613768">
    <property type="component" value="Unassembled WGS sequence"/>
</dbReference>
<feature type="chain" id="PRO_5043520575" evidence="1">
    <location>
        <begin position="22"/>
        <end position="116"/>
    </location>
</feature>
<dbReference type="RefSeq" id="WP_192031423.1">
    <property type="nucleotide sequence ID" value="NZ_JACYTR010000076.1"/>
</dbReference>
<organism evidence="2 3">
    <name type="scientific">Pseudomarimonas arenosa</name>
    <dbReference type="NCBI Taxonomy" id="2774145"/>
    <lineage>
        <taxon>Bacteria</taxon>
        <taxon>Pseudomonadati</taxon>
        <taxon>Pseudomonadota</taxon>
        <taxon>Gammaproteobacteria</taxon>
        <taxon>Lysobacterales</taxon>
        <taxon>Lysobacteraceae</taxon>
        <taxon>Pseudomarimonas</taxon>
    </lineage>
</organism>
<dbReference type="AlphaFoldDB" id="A0AAW3ZPF9"/>
<sequence>MRLAKWVAAALVIGLAFTALAASSKVKIINQSDWEIHQLFLSPVDEEDWGPDQLGDQVIGSGASFTLTGIPCDEYDVQLVDEDGDECVVGGVALCGDRENWVITNEDLLTCQVLTE</sequence>
<evidence type="ECO:0000256" key="1">
    <source>
        <dbReference type="SAM" id="SignalP"/>
    </source>
</evidence>
<feature type="signal peptide" evidence="1">
    <location>
        <begin position="1"/>
        <end position="21"/>
    </location>
</feature>
<accession>A0AAW3ZPF9</accession>
<protein>
    <submittedName>
        <fullName evidence="2">Uncharacterized protein</fullName>
    </submittedName>
</protein>
<comment type="caution">
    <text evidence="2">The sequence shown here is derived from an EMBL/GenBank/DDBJ whole genome shotgun (WGS) entry which is preliminary data.</text>
</comment>
<name>A0AAW3ZPF9_9GAMM</name>
<keyword evidence="3" id="KW-1185">Reference proteome</keyword>
<gene>
    <name evidence="2" type="ORF">IFO71_19815</name>
</gene>